<dbReference type="OrthoDB" id="433512at2759"/>
<reference evidence="2" key="1">
    <citation type="submission" date="2022-10" db="EMBL/GenBank/DDBJ databases">
        <authorList>
            <person name="Chen Y."/>
            <person name="Dougan E. K."/>
            <person name="Chan C."/>
            <person name="Rhodes N."/>
            <person name="Thang M."/>
        </authorList>
    </citation>
    <scope>NUCLEOTIDE SEQUENCE</scope>
</reference>
<keyword evidence="5" id="KW-1185">Reference proteome</keyword>
<evidence type="ECO:0000259" key="1">
    <source>
        <dbReference type="Pfam" id="PF14497"/>
    </source>
</evidence>
<dbReference type="Gene3D" id="3.40.30.10">
    <property type="entry name" value="Glutaredoxin"/>
    <property type="match status" value="1"/>
</dbReference>
<dbReference type="EMBL" id="CAMXCT030001039">
    <property type="protein sequence ID" value="CAL4773346.1"/>
    <property type="molecule type" value="Genomic_DNA"/>
</dbReference>
<sequence length="320" mass="35924">MAKAIPWRSWIFTPGDHGNYQPAYVRLRSLGHPGGALVGEVFTGSTSAQSQGFDPLVVPTLVDRLKRKVVVDSKVICEYIENEIPSPVLMPPAHRELIKKHLTLVDETPHMGMLYGLHLSDMLQDKLVVAFAKLISTAHAGQIKSVEAYLADSSLPSDLRPLYEAKKKKTELAQSRVGKSGGTKEGYKEMLNKAHLRLKRWHFIGGFVDVFGLQVATFLSELESDLKATGGPFICGAECTMADLVWHTSLLRLYELGFDGLFSEEKLPKVHQYAMRILRHEGFAQATYLWPYKPVTRNLRRLMAEKKPVQVGKIERVCIR</sequence>
<feature type="domain" description="Glutathione S-transferase C-terminal" evidence="1">
    <location>
        <begin position="215"/>
        <end position="281"/>
    </location>
</feature>
<dbReference type="InterPro" id="IPR036282">
    <property type="entry name" value="Glutathione-S-Trfase_C_sf"/>
</dbReference>
<evidence type="ECO:0000313" key="4">
    <source>
        <dbReference type="EMBL" id="CAL4773346.1"/>
    </source>
</evidence>
<dbReference type="Proteomes" id="UP001152797">
    <property type="component" value="Unassembled WGS sequence"/>
</dbReference>
<gene>
    <name evidence="2" type="ORF">C1SCF055_LOCUS13418</name>
</gene>
<comment type="caution">
    <text evidence="2">The sequence shown here is derived from an EMBL/GenBank/DDBJ whole genome shotgun (WGS) entry which is preliminary data.</text>
</comment>
<dbReference type="Gene3D" id="1.20.1050.10">
    <property type="match status" value="1"/>
</dbReference>
<dbReference type="Pfam" id="PF14497">
    <property type="entry name" value="GST_C_3"/>
    <property type="match status" value="1"/>
</dbReference>
<evidence type="ECO:0000313" key="2">
    <source>
        <dbReference type="EMBL" id="CAI3986034.1"/>
    </source>
</evidence>
<proteinExistence type="predicted"/>
<dbReference type="EMBL" id="CAMXCT020001039">
    <property type="protein sequence ID" value="CAL1139409.1"/>
    <property type="molecule type" value="Genomic_DNA"/>
</dbReference>
<name>A0A9P1C6J7_9DINO</name>
<evidence type="ECO:0000313" key="3">
    <source>
        <dbReference type="EMBL" id="CAL1139409.1"/>
    </source>
</evidence>
<accession>A0A9P1C6J7</accession>
<dbReference type="AlphaFoldDB" id="A0A9P1C6J7"/>
<evidence type="ECO:0000313" key="5">
    <source>
        <dbReference type="Proteomes" id="UP001152797"/>
    </source>
</evidence>
<protein>
    <submittedName>
        <fullName evidence="4">2,5-dichlorohydroquinone reductive dechlorinase (2,5-DCHQ dechlorinase) (Glutathione-dependent reductiv e dehalogenase)</fullName>
    </submittedName>
</protein>
<dbReference type="EMBL" id="CAMXCT010001039">
    <property type="protein sequence ID" value="CAI3986034.1"/>
    <property type="molecule type" value="Genomic_DNA"/>
</dbReference>
<organism evidence="2">
    <name type="scientific">Cladocopium goreaui</name>
    <dbReference type="NCBI Taxonomy" id="2562237"/>
    <lineage>
        <taxon>Eukaryota</taxon>
        <taxon>Sar</taxon>
        <taxon>Alveolata</taxon>
        <taxon>Dinophyceae</taxon>
        <taxon>Suessiales</taxon>
        <taxon>Symbiodiniaceae</taxon>
        <taxon>Cladocopium</taxon>
    </lineage>
</organism>
<dbReference type="InterPro" id="IPR004046">
    <property type="entry name" value="GST_C"/>
</dbReference>
<dbReference type="SUPFAM" id="SSF47616">
    <property type="entry name" value="GST C-terminal domain-like"/>
    <property type="match status" value="1"/>
</dbReference>
<reference evidence="3" key="2">
    <citation type="submission" date="2024-04" db="EMBL/GenBank/DDBJ databases">
        <authorList>
            <person name="Chen Y."/>
            <person name="Shah S."/>
            <person name="Dougan E. K."/>
            <person name="Thang M."/>
            <person name="Chan C."/>
        </authorList>
    </citation>
    <scope>NUCLEOTIDE SEQUENCE [LARGE SCALE GENOMIC DNA]</scope>
</reference>